<evidence type="ECO:0000313" key="2">
    <source>
        <dbReference type="EMBL" id="KAF7827599.1"/>
    </source>
</evidence>
<name>A0A834WRQ4_9FABA</name>
<dbReference type="AlphaFoldDB" id="A0A834WRQ4"/>
<dbReference type="EMBL" id="JAAIUW010000006">
    <property type="protein sequence ID" value="KAF7827599.1"/>
    <property type="molecule type" value="Genomic_DNA"/>
</dbReference>
<proteinExistence type="predicted"/>
<dbReference type="Proteomes" id="UP000634136">
    <property type="component" value="Unassembled WGS sequence"/>
</dbReference>
<dbReference type="OrthoDB" id="672903at2759"/>
<feature type="region of interest" description="Disordered" evidence="1">
    <location>
        <begin position="1"/>
        <end position="24"/>
    </location>
</feature>
<evidence type="ECO:0000256" key="1">
    <source>
        <dbReference type="SAM" id="MobiDB-lite"/>
    </source>
</evidence>
<gene>
    <name evidence="2" type="ORF">G2W53_018763</name>
</gene>
<comment type="caution">
    <text evidence="2">The sequence shown here is derived from an EMBL/GenBank/DDBJ whole genome shotgun (WGS) entry which is preliminary data.</text>
</comment>
<keyword evidence="3" id="KW-1185">Reference proteome</keyword>
<feature type="compositionally biased region" description="Low complexity" evidence="1">
    <location>
        <begin position="1"/>
        <end position="22"/>
    </location>
</feature>
<dbReference type="PANTHER" id="PTHR35459">
    <property type="entry name" value="T1N6.14 PROTEIN"/>
    <property type="match status" value="1"/>
</dbReference>
<reference evidence="2" key="1">
    <citation type="submission" date="2020-09" db="EMBL/GenBank/DDBJ databases">
        <title>Genome-Enabled Discovery of Anthraquinone Biosynthesis in Senna tora.</title>
        <authorList>
            <person name="Kang S.-H."/>
            <person name="Pandey R.P."/>
            <person name="Lee C.-M."/>
            <person name="Sim J.-S."/>
            <person name="Jeong J.-T."/>
            <person name="Choi B.-S."/>
            <person name="Jung M."/>
            <person name="Ginzburg D."/>
            <person name="Zhao K."/>
            <person name="Won S.Y."/>
            <person name="Oh T.-J."/>
            <person name="Yu Y."/>
            <person name="Kim N.-H."/>
            <person name="Lee O.R."/>
            <person name="Lee T.-H."/>
            <person name="Bashyal P."/>
            <person name="Kim T.-S."/>
            <person name="Lee W.-H."/>
            <person name="Kawkins C."/>
            <person name="Kim C.-K."/>
            <person name="Kim J.S."/>
            <person name="Ahn B.O."/>
            <person name="Rhee S.Y."/>
            <person name="Sohng J.K."/>
        </authorList>
    </citation>
    <scope>NUCLEOTIDE SEQUENCE</scope>
    <source>
        <tissue evidence="2">Leaf</tissue>
    </source>
</reference>
<evidence type="ECO:0000313" key="3">
    <source>
        <dbReference type="Proteomes" id="UP000634136"/>
    </source>
</evidence>
<protein>
    <submittedName>
        <fullName evidence="2">Uncharacterized protein</fullName>
    </submittedName>
</protein>
<organism evidence="2 3">
    <name type="scientific">Senna tora</name>
    <dbReference type="NCBI Taxonomy" id="362788"/>
    <lineage>
        <taxon>Eukaryota</taxon>
        <taxon>Viridiplantae</taxon>
        <taxon>Streptophyta</taxon>
        <taxon>Embryophyta</taxon>
        <taxon>Tracheophyta</taxon>
        <taxon>Spermatophyta</taxon>
        <taxon>Magnoliopsida</taxon>
        <taxon>eudicotyledons</taxon>
        <taxon>Gunneridae</taxon>
        <taxon>Pentapetalae</taxon>
        <taxon>rosids</taxon>
        <taxon>fabids</taxon>
        <taxon>Fabales</taxon>
        <taxon>Fabaceae</taxon>
        <taxon>Caesalpinioideae</taxon>
        <taxon>Cassia clade</taxon>
        <taxon>Senna</taxon>
    </lineage>
</organism>
<feature type="compositionally biased region" description="Polar residues" evidence="1">
    <location>
        <begin position="46"/>
        <end position="69"/>
    </location>
</feature>
<dbReference type="PANTHER" id="PTHR35459:SF2">
    <property type="entry name" value="T1N6.14 PROTEIN"/>
    <property type="match status" value="1"/>
</dbReference>
<accession>A0A834WRQ4</accession>
<sequence>MAADDTIGSSVTSGSTATTETGRTSEELKVLVELCKQMGAEVASLGKSNNVQDGKSSYGENTDGKTTPKQPGEDGLPQGTYIVGGSAFGWNFITYSGQEPVYYGVTKEDFRAKYPGPWFVSN</sequence>
<feature type="region of interest" description="Disordered" evidence="1">
    <location>
        <begin position="45"/>
        <end position="79"/>
    </location>
</feature>